<dbReference type="Proteomes" id="UP000886523">
    <property type="component" value="Unassembled WGS sequence"/>
</dbReference>
<feature type="region of interest" description="Disordered" evidence="1">
    <location>
        <begin position="87"/>
        <end position="127"/>
    </location>
</feature>
<evidence type="ECO:0000313" key="3">
    <source>
        <dbReference type="Proteomes" id="UP000886523"/>
    </source>
</evidence>
<proteinExistence type="predicted"/>
<feature type="region of interest" description="Disordered" evidence="1">
    <location>
        <begin position="168"/>
        <end position="209"/>
    </location>
</feature>
<protein>
    <submittedName>
        <fullName evidence="2">Uncharacterized protein</fullName>
    </submittedName>
</protein>
<comment type="caution">
    <text evidence="2">The sequence shown here is derived from an EMBL/GenBank/DDBJ whole genome shotgun (WGS) entry which is preliminary data.</text>
</comment>
<sequence length="321" mass="35027">MRSQFQYFAAERYAVIRANFHLPSNRFGRRAVMLKAAEEFWGLDPSLRSRGNHGLRCDLACPLFQNETVMTFTLAFLTDYLPQAPGPSESPGISLITEPDPLDFDDVGSGNGTSAGSGKDSNDSAAGSFTTHRGIIVRTDFSQDASWTSFLNSVLTSEREGMRDLLVESRDQQQETNSTSALDSEGEEDDSEEEEEEESDTIHVDEEQGTSASSAFVIIDPSSPSSSPQIAALARLLLNCSNLTLLRLFADIDIIPCLPVPPGEQRRKVNYSKGASARLVDSHGLHEIYNGPLIWVYDTKSNTDGCARLVSGRPSSYGTAT</sequence>
<reference evidence="2" key="1">
    <citation type="journal article" date="2020" name="Nat. Commun.">
        <title>Large-scale genome sequencing of mycorrhizal fungi provides insights into the early evolution of symbiotic traits.</title>
        <authorList>
            <person name="Miyauchi S."/>
            <person name="Kiss E."/>
            <person name="Kuo A."/>
            <person name="Drula E."/>
            <person name="Kohler A."/>
            <person name="Sanchez-Garcia M."/>
            <person name="Morin E."/>
            <person name="Andreopoulos B."/>
            <person name="Barry K.W."/>
            <person name="Bonito G."/>
            <person name="Buee M."/>
            <person name="Carver A."/>
            <person name="Chen C."/>
            <person name="Cichocki N."/>
            <person name="Clum A."/>
            <person name="Culley D."/>
            <person name="Crous P.W."/>
            <person name="Fauchery L."/>
            <person name="Girlanda M."/>
            <person name="Hayes R.D."/>
            <person name="Keri Z."/>
            <person name="LaButti K."/>
            <person name="Lipzen A."/>
            <person name="Lombard V."/>
            <person name="Magnuson J."/>
            <person name="Maillard F."/>
            <person name="Murat C."/>
            <person name="Nolan M."/>
            <person name="Ohm R.A."/>
            <person name="Pangilinan J."/>
            <person name="Pereira M.F."/>
            <person name="Perotto S."/>
            <person name="Peter M."/>
            <person name="Pfister S."/>
            <person name="Riley R."/>
            <person name="Sitrit Y."/>
            <person name="Stielow J.B."/>
            <person name="Szollosi G."/>
            <person name="Zifcakova L."/>
            <person name="Stursova M."/>
            <person name="Spatafora J.W."/>
            <person name="Tedersoo L."/>
            <person name="Vaario L.M."/>
            <person name="Yamada A."/>
            <person name="Yan M."/>
            <person name="Wang P."/>
            <person name="Xu J."/>
            <person name="Bruns T."/>
            <person name="Baldrian P."/>
            <person name="Vilgalys R."/>
            <person name="Dunand C."/>
            <person name="Henrissat B."/>
            <person name="Grigoriev I.V."/>
            <person name="Hibbett D."/>
            <person name="Nagy L.G."/>
            <person name="Martin F.M."/>
        </authorList>
    </citation>
    <scope>NUCLEOTIDE SEQUENCE</scope>
    <source>
        <strain evidence="2">UP504</strain>
    </source>
</reference>
<gene>
    <name evidence="2" type="ORF">BS47DRAFT_1390322</name>
</gene>
<name>A0A9P6DX27_9AGAM</name>
<accession>A0A9P6DX27</accession>
<dbReference type="OrthoDB" id="204784at2759"/>
<dbReference type="AlphaFoldDB" id="A0A9P6DX27"/>
<feature type="compositionally biased region" description="Acidic residues" evidence="1">
    <location>
        <begin position="184"/>
        <end position="199"/>
    </location>
</feature>
<organism evidence="2 3">
    <name type="scientific">Hydnum rufescens UP504</name>
    <dbReference type="NCBI Taxonomy" id="1448309"/>
    <lineage>
        <taxon>Eukaryota</taxon>
        <taxon>Fungi</taxon>
        <taxon>Dikarya</taxon>
        <taxon>Basidiomycota</taxon>
        <taxon>Agaricomycotina</taxon>
        <taxon>Agaricomycetes</taxon>
        <taxon>Cantharellales</taxon>
        <taxon>Hydnaceae</taxon>
        <taxon>Hydnum</taxon>
    </lineage>
</organism>
<keyword evidence="3" id="KW-1185">Reference proteome</keyword>
<evidence type="ECO:0000256" key="1">
    <source>
        <dbReference type="SAM" id="MobiDB-lite"/>
    </source>
</evidence>
<evidence type="ECO:0000313" key="2">
    <source>
        <dbReference type="EMBL" id="KAF9517012.1"/>
    </source>
</evidence>
<dbReference type="EMBL" id="MU128935">
    <property type="protein sequence ID" value="KAF9517012.1"/>
    <property type="molecule type" value="Genomic_DNA"/>
</dbReference>